<dbReference type="Proteomes" id="UP000828390">
    <property type="component" value="Unassembled WGS sequence"/>
</dbReference>
<proteinExistence type="predicted"/>
<keyword evidence="2" id="KW-1185">Reference proteome</keyword>
<dbReference type="EMBL" id="JAIWYP010000007">
    <property type="protein sequence ID" value="KAH3792981.1"/>
    <property type="molecule type" value="Genomic_DNA"/>
</dbReference>
<name>A0A9D4IYG4_DREPO</name>
<comment type="caution">
    <text evidence="1">The sequence shown here is derived from an EMBL/GenBank/DDBJ whole genome shotgun (WGS) entry which is preliminary data.</text>
</comment>
<organism evidence="1 2">
    <name type="scientific">Dreissena polymorpha</name>
    <name type="common">Zebra mussel</name>
    <name type="synonym">Mytilus polymorpha</name>
    <dbReference type="NCBI Taxonomy" id="45954"/>
    <lineage>
        <taxon>Eukaryota</taxon>
        <taxon>Metazoa</taxon>
        <taxon>Spiralia</taxon>
        <taxon>Lophotrochozoa</taxon>
        <taxon>Mollusca</taxon>
        <taxon>Bivalvia</taxon>
        <taxon>Autobranchia</taxon>
        <taxon>Heteroconchia</taxon>
        <taxon>Euheterodonta</taxon>
        <taxon>Imparidentia</taxon>
        <taxon>Neoheterodontei</taxon>
        <taxon>Myida</taxon>
        <taxon>Dreissenoidea</taxon>
        <taxon>Dreissenidae</taxon>
        <taxon>Dreissena</taxon>
    </lineage>
</organism>
<gene>
    <name evidence="1" type="ORF">DPMN_146483</name>
</gene>
<evidence type="ECO:0000313" key="2">
    <source>
        <dbReference type="Proteomes" id="UP000828390"/>
    </source>
</evidence>
<reference evidence="1" key="1">
    <citation type="journal article" date="2019" name="bioRxiv">
        <title>The Genome of the Zebra Mussel, Dreissena polymorpha: A Resource for Invasive Species Research.</title>
        <authorList>
            <person name="McCartney M.A."/>
            <person name="Auch B."/>
            <person name="Kono T."/>
            <person name="Mallez S."/>
            <person name="Zhang Y."/>
            <person name="Obille A."/>
            <person name="Becker A."/>
            <person name="Abrahante J.E."/>
            <person name="Garbe J."/>
            <person name="Badalamenti J.P."/>
            <person name="Herman A."/>
            <person name="Mangelson H."/>
            <person name="Liachko I."/>
            <person name="Sullivan S."/>
            <person name="Sone E.D."/>
            <person name="Koren S."/>
            <person name="Silverstein K.A.T."/>
            <person name="Beckman K.B."/>
            <person name="Gohl D.M."/>
        </authorList>
    </citation>
    <scope>NUCLEOTIDE SEQUENCE</scope>
    <source>
        <strain evidence="1">Duluth1</strain>
        <tissue evidence="1">Whole animal</tissue>
    </source>
</reference>
<sequence>MTKYVTYPWNAYPGITSPFPKLTAPSIQYSTDLGADPGFLVRGGGGILKDLLGVQGTDRAPGGCRAKPF</sequence>
<dbReference type="AlphaFoldDB" id="A0A9D4IYG4"/>
<accession>A0A9D4IYG4</accession>
<reference evidence="1" key="2">
    <citation type="submission" date="2020-11" db="EMBL/GenBank/DDBJ databases">
        <authorList>
            <person name="McCartney M.A."/>
            <person name="Auch B."/>
            <person name="Kono T."/>
            <person name="Mallez S."/>
            <person name="Becker A."/>
            <person name="Gohl D.M."/>
            <person name="Silverstein K.A.T."/>
            <person name="Koren S."/>
            <person name="Bechman K.B."/>
            <person name="Herman A."/>
            <person name="Abrahante J.E."/>
            <person name="Garbe J."/>
        </authorList>
    </citation>
    <scope>NUCLEOTIDE SEQUENCE</scope>
    <source>
        <strain evidence="1">Duluth1</strain>
        <tissue evidence="1">Whole animal</tissue>
    </source>
</reference>
<protein>
    <submittedName>
        <fullName evidence="1">Uncharacterized protein</fullName>
    </submittedName>
</protein>
<evidence type="ECO:0000313" key="1">
    <source>
        <dbReference type="EMBL" id="KAH3792981.1"/>
    </source>
</evidence>